<dbReference type="Proteomes" id="UP000634136">
    <property type="component" value="Unassembled WGS sequence"/>
</dbReference>
<gene>
    <name evidence="1" type="ORF">G2W53_026077</name>
</gene>
<dbReference type="PANTHER" id="PTHR39267:SF1">
    <property type="entry name" value="SURVIVAL MOTOR NEURON PROTEIN"/>
    <property type="match status" value="1"/>
</dbReference>
<dbReference type="EMBL" id="JAAIUW010000008">
    <property type="protein sequence ID" value="KAF7820622.1"/>
    <property type="molecule type" value="Genomic_DNA"/>
</dbReference>
<keyword evidence="2" id="KW-1185">Reference proteome</keyword>
<sequence length="95" mass="10856">MYTVHVALVVVNVYCLRAHDKVLKTAMGAAERALSTIRTTISGDSDKKEEKREAIMNWINIMARNSTAVLNAWYFAGFYTRRYLVEQSIANRRQG</sequence>
<organism evidence="1 2">
    <name type="scientific">Senna tora</name>
    <dbReference type="NCBI Taxonomy" id="362788"/>
    <lineage>
        <taxon>Eukaryota</taxon>
        <taxon>Viridiplantae</taxon>
        <taxon>Streptophyta</taxon>
        <taxon>Embryophyta</taxon>
        <taxon>Tracheophyta</taxon>
        <taxon>Spermatophyta</taxon>
        <taxon>Magnoliopsida</taxon>
        <taxon>eudicotyledons</taxon>
        <taxon>Gunneridae</taxon>
        <taxon>Pentapetalae</taxon>
        <taxon>rosids</taxon>
        <taxon>fabids</taxon>
        <taxon>Fabales</taxon>
        <taxon>Fabaceae</taxon>
        <taxon>Caesalpinioideae</taxon>
        <taxon>Cassia clade</taxon>
        <taxon>Senna</taxon>
    </lineage>
</organism>
<proteinExistence type="predicted"/>
<evidence type="ECO:0000313" key="2">
    <source>
        <dbReference type="Proteomes" id="UP000634136"/>
    </source>
</evidence>
<evidence type="ECO:0000313" key="1">
    <source>
        <dbReference type="EMBL" id="KAF7820622.1"/>
    </source>
</evidence>
<protein>
    <submittedName>
        <fullName evidence="1">Survival motor neuron protein</fullName>
    </submittedName>
</protein>
<name>A0A834TG89_9FABA</name>
<dbReference type="InterPro" id="IPR040424">
    <property type="entry name" value="Smn1"/>
</dbReference>
<dbReference type="OrthoDB" id="197400at2759"/>
<dbReference type="PANTHER" id="PTHR39267">
    <property type="entry name" value="SURVIVAL MOTOR NEURON-LIKE PROTEIN 1"/>
    <property type="match status" value="1"/>
</dbReference>
<accession>A0A834TG89</accession>
<reference evidence="1" key="1">
    <citation type="submission" date="2020-09" db="EMBL/GenBank/DDBJ databases">
        <title>Genome-Enabled Discovery of Anthraquinone Biosynthesis in Senna tora.</title>
        <authorList>
            <person name="Kang S.-H."/>
            <person name="Pandey R.P."/>
            <person name="Lee C.-M."/>
            <person name="Sim J.-S."/>
            <person name="Jeong J.-T."/>
            <person name="Choi B.-S."/>
            <person name="Jung M."/>
            <person name="Ginzburg D."/>
            <person name="Zhao K."/>
            <person name="Won S.Y."/>
            <person name="Oh T.-J."/>
            <person name="Yu Y."/>
            <person name="Kim N.-H."/>
            <person name="Lee O.R."/>
            <person name="Lee T.-H."/>
            <person name="Bashyal P."/>
            <person name="Kim T.-S."/>
            <person name="Lee W.-H."/>
            <person name="Kawkins C."/>
            <person name="Kim C.-K."/>
            <person name="Kim J.S."/>
            <person name="Ahn B.O."/>
            <person name="Rhee S.Y."/>
            <person name="Sohng J.K."/>
        </authorList>
    </citation>
    <scope>NUCLEOTIDE SEQUENCE</scope>
    <source>
        <tissue evidence="1">Leaf</tissue>
    </source>
</reference>
<dbReference type="AlphaFoldDB" id="A0A834TG89"/>
<comment type="caution">
    <text evidence="1">The sequence shown here is derived from an EMBL/GenBank/DDBJ whole genome shotgun (WGS) entry which is preliminary data.</text>
</comment>